<keyword evidence="4" id="KW-1185">Reference proteome</keyword>
<dbReference type="Gene3D" id="2.60.120.260">
    <property type="entry name" value="Galactose-binding domain-like"/>
    <property type="match status" value="2"/>
</dbReference>
<evidence type="ECO:0000313" key="3">
    <source>
        <dbReference type="EMBL" id="CAJ0967952.1"/>
    </source>
</evidence>
<feature type="domain" description="DNA-repair protein Xrcc1 N-terminal" evidence="2">
    <location>
        <begin position="47"/>
        <end position="146"/>
    </location>
</feature>
<dbReference type="SUPFAM" id="SSF49785">
    <property type="entry name" value="Galactose-binding domain-like"/>
    <property type="match status" value="1"/>
</dbReference>
<dbReference type="PANTHER" id="PTHR11370">
    <property type="entry name" value="DNA-REPAIR PROTEIN XRCC1"/>
    <property type="match status" value="1"/>
</dbReference>
<reference evidence="3" key="1">
    <citation type="submission" date="2023-07" db="EMBL/GenBank/DDBJ databases">
        <authorList>
            <person name="Stuckert A."/>
        </authorList>
    </citation>
    <scope>NUCLEOTIDE SEQUENCE</scope>
</reference>
<feature type="compositionally biased region" description="Polar residues" evidence="1">
    <location>
        <begin position="302"/>
        <end position="315"/>
    </location>
</feature>
<dbReference type="InterPro" id="IPR008979">
    <property type="entry name" value="Galactose-bd-like_sf"/>
</dbReference>
<dbReference type="PANTHER" id="PTHR11370:SF4">
    <property type="entry name" value="DNA-REPAIR PROTEIN XRCC1 N-TERMINAL DOMAIN-CONTAINING PROTEIN"/>
    <property type="match status" value="1"/>
</dbReference>
<dbReference type="InterPro" id="IPR002706">
    <property type="entry name" value="Xrcc1_N"/>
</dbReference>
<feature type="compositionally biased region" description="Polar residues" evidence="1">
    <location>
        <begin position="366"/>
        <end position="376"/>
    </location>
</feature>
<feature type="region of interest" description="Disordered" evidence="1">
    <location>
        <begin position="203"/>
        <end position="376"/>
    </location>
</feature>
<organism evidence="3 4">
    <name type="scientific">Ranitomeya imitator</name>
    <name type="common">mimic poison frog</name>
    <dbReference type="NCBI Taxonomy" id="111125"/>
    <lineage>
        <taxon>Eukaryota</taxon>
        <taxon>Metazoa</taxon>
        <taxon>Chordata</taxon>
        <taxon>Craniata</taxon>
        <taxon>Vertebrata</taxon>
        <taxon>Euteleostomi</taxon>
        <taxon>Amphibia</taxon>
        <taxon>Batrachia</taxon>
        <taxon>Anura</taxon>
        <taxon>Neobatrachia</taxon>
        <taxon>Hyloidea</taxon>
        <taxon>Dendrobatidae</taxon>
        <taxon>Dendrobatinae</taxon>
        <taxon>Ranitomeya</taxon>
    </lineage>
</organism>
<feature type="compositionally biased region" description="Low complexity" evidence="1">
    <location>
        <begin position="264"/>
        <end position="277"/>
    </location>
</feature>
<name>A0ABN9MR71_9NEOB</name>
<dbReference type="Pfam" id="PF01834">
    <property type="entry name" value="XRCC1_N"/>
    <property type="match status" value="2"/>
</dbReference>
<protein>
    <recommendedName>
        <fullName evidence="2">DNA-repair protein Xrcc1 N-terminal domain-containing protein</fullName>
    </recommendedName>
</protein>
<accession>A0ABN9MR71</accession>
<feature type="domain" description="DNA-repair protein Xrcc1 N-terminal" evidence="2">
    <location>
        <begin position="155"/>
        <end position="204"/>
    </location>
</feature>
<comment type="caution">
    <text evidence="3">The sequence shown here is derived from an EMBL/GenBank/DDBJ whole genome shotgun (WGS) entry which is preliminary data.</text>
</comment>
<evidence type="ECO:0000259" key="2">
    <source>
        <dbReference type="Pfam" id="PF01834"/>
    </source>
</evidence>
<gene>
    <name evidence="3" type="ORF">RIMI_LOCUS22647713</name>
</gene>
<evidence type="ECO:0000313" key="4">
    <source>
        <dbReference type="Proteomes" id="UP001176940"/>
    </source>
</evidence>
<proteinExistence type="predicted"/>
<feature type="compositionally biased region" description="Basic and acidic residues" evidence="1">
    <location>
        <begin position="326"/>
        <end position="343"/>
    </location>
</feature>
<evidence type="ECO:0000256" key="1">
    <source>
        <dbReference type="SAM" id="MobiDB-lite"/>
    </source>
</evidence>
<dbReference type="Proteomes" id="UP001176940">
    <property type="component" value="Unassembled WGS sequence"/>
</dbReference>
<sequence>MAPVTIRHIVSFSSQFRSSRGPDVLLSYLYRRSLDAQVKRFSFHLLQDPKHPVENLLMDNLTQPWLSCPRDRSRQLRVELQLDRACHIGYIDIGNSGSAFLQIDVGRSIWALDKGFTTLLPTTTLMPPADARLMKNHRGVRMFKEGKGKWNPQVKSGQKTLEIRGKSAGDFLAGAALEKWDRVRVTCTQPFNKQEQFGLSFIRVRSAPDEEDEERLEGSGGGRSCPVSPLHSGEQPTLDAQDPLARSQKLRDKLQSAASPPPASMSRSARMLLLSAAKSRKRRPPITAAPSPPIPPCCGDSGSRQGDSPVSSGSCPETPMTRLHPSKKEHETTNSRLKMEEARRRKRVQTRTSERHRTPRRERDSPSTAQRSPGTDTNTCPICAGHFPPAQLLLHAASCGESSVSHCVVLSSSDDDWDDALQLSAAPHRPESWVQCPLCGFTFQEDEIEGHASSVLCQLLIYACKQRMAVTSCAAYKSRTTTGILTALHAGAMGVWSSEY</sequence>
<feature type="compositionally biased region" description="Basic and acidic residues" evidence="1">
    <location>
        <begin position="352"/>
        <end position="365"/>
    </location>
</feature>
<dbReference type="EMBL" id="CAUEEQ010078750">
    <property type="protein sequence ID" value="CAJ0967952.1"/>
    <property type="molecule type" value="Genomic_DNA"/>
</dbReference>